<keyword evidence="6 11" id="KW-0862">Zinc</keyword>
<evidence type="ECO:0000313" key="13">
    <source>
        <dbReference type="EMBL" id="MBS6634048.1"/>
    </source>
</evidence>
<evidence type="ECO:0000256" key="7">
    <source>
        <dbReference type="ARBA" id="ARBA00023004"/>
    </source>
</evidence>
<feature type="region of interest" description="Disordered" evidence="12">
    <location>
        <begin position="1"/>
        <end position="25"/>
    </location>
</feature>
<keyword evidence="3" id="KW-0963">Cytoplasm</keyword>
<feature type="binding site" evidence="11">
    <location>
        <position position="176"/>
    </location>
    <ligand>
        <name>Zn(2+)</name>
        <dbReference type="ChEBI" id="CHEBI:29105"/>
    </ligand>
</feature>
<dbReference type="PANTHER" id="PTHR33202:SF18">
    <property type="entry name" value="TRANSCRIPTIONAL REGULATOR FURA"/>
    <property type="match status" value="1"/>
</dbReference>
<keyword evidence="8" id="KW-0805">Transcription regulation</keyword>
<dbReference type="Pfam" id="PF01475">
    <property type="entry name" value="FUR"/>
    <property type="match status" value="1"/>
</dbReference>
<feature type="binding site" evidence="11">
    <location>
        <position position="173"/>
    </location>
    <ligand>
        <name>Zn(2+)</name>
        <dbReference type="ChEBI" id="CHEBI:29105"/>
    </ligand>
</feature>
<evidence type="ECO:0000256" key="3">
    <source>
        <dbReference type="ARBA" id="ARBA00022490"/>
    </source>
</evidence>
<evidence type="ECO:0000256" key="4">
    <source>
        <dbReference type="ARBA" id="ARBA00022491"/>
    </source>
</evidence>
<gene>
    <name evidence="13" type="ORF">KH265_00020</name>
</gene>
<evidence type="ECO:0000256" key="8">
    <source>
        <dbReference type="ARBA" id="ARBA00023015"/>
    </source>
</evidence>
<proteinExistence type="inferred from homology"/>
<dbReference type="GO" id="GO:1900376">
    <property type="term" value="P:regulation of secondary metabolite biosynthetic process"/>
    <property type="evidence" value="ECO:0007669"/>
    <property type="project" value="TreeGrafter"/>
</dbReference>
<dbReference type="CDD" id="cd07153">
    <property type="entry name" value="Fur_like"/>
    <property type="match status" value="1"/>
</dbReference>
<feature type="binding site" evidence="11">
    <location>
        <position position="133"/>
    </location>
    <ligand>
        <name>Zn(2+)</name>
        <dbReference type="ChEBI" id="CHEBI:29105"/>
    </ligand>
</feature>
<keyword evidence="9" id="KW-0238">DNA-binding</keyword>
<accession>A0A943TBL3</accession>
<dbReference type="SUPFAM" id="SSF46785">
    <property type="entry name" value="Winged helix' DNA-binding domain"/>
    <property type="match status" value="1"/>
</dbReference>
<evidence type="ECO:0000256" key="9">
    <source>
        <dbReference type="ARBA" id="ARBA00023125"/>
    </source>
</evidence>
<dbReference type="GO" id="GO:0008270">
    <property type="term" value="F:zinc ion binding"/>
    <property type="evidence" value="ECO:0007669"/>
    <property type="project" value="TreeGrafter"/>
</dbReference>
<evidence type="ECO:0000256" key="1">
    <source>
        <dbReference type="ARBA" id="ARBA00004496"/>
    </source>
</evidence>
<evidence type="ECO:0000256" key="10">
    <source>
        <dbReference type="ARBA" id="ARBA00023163"/>
    </source>
</evidence>
<keyword evidence="10" id="KW-0804">Transcription</keyword>
<keyword evidence="4" id="KW-0678">Repressor</keyword>
<dbReference type="AlphaFoldDB" id="A0A943TBL3"/>
<evidence type="ECO:0000256" key="11">
    <source>
        <dbReference type="PIRSR" id="PIRSR602481-1"/>
    </source>
</evidence>
<dbReference type="InterPro" id="IPR036390">
    <property type="entry name" value="WH_DNA-bd_sf"/>
</dbReference>
<evidence type="ECO:0000256" key="5">
    <source>
        <dbReference type="ARBA" id="ARBA00022723"/>
    </source>
</evidence>
<dbReference type="Gene3D" id="1.10.10.10">
    <property type="entry name" value="Winged helix-like DNA-binding domain superfamily/Winged helix DNA-binding domain"/>
    <property type="match status" value="1"/>
</dbReference>
<comment type="subcellular location">
    <subcellularLocation>
        <location evidence="1">Cytoplasm</location>
    </subcellularLocation>
</comment>
<comment type="similarity">
    <text evidence="2">Belongs to the Fur family.</text>
</comment>
<dbReference type="EMBL" id="JAGZXI010000001">
    <property type="protein sequence ID" value="MBS6634048.1"/>
    <property type="molecule type" value="Genomic_DNA"/>
</dbReference>
<dbReference type="InterPro" id="IPR043135">
    <property type="entry name" value="Fur_C"/>
</dbReference>
<feature type="compositionally biased region" description="Polar residues" evidence="12">
    <location>
        <begin position="1"/>
        <end position="21"/>
    </location>
</feature>
<organism evidence="13 14">
    <name type="scientific">Rothia mucilaginosa</name>
    <dbReference type="NCBI Taxonomy" id="43675"/>
    <lineage>
        <taxon>Bacteria</taxon>
        <taxon>Bacillati</taxon>
        <taxon>Actinomycetota</taxon>
        <taxon>Actinomycetes</taxon>
        <taxon>Micrococcales</taxon>
        <taxon>Micrococcaceae</taxon>
        <taxon>Rothia</taxon>
    </lineage>
</organism>
<comment type="cofactor">
    <cofactor evidence="11">
        <name>Zn(2+)</name>
        <dbReference type="ChEBI" id="CHEBI:29105"/>
    </cofactor>
    <text evidence="11">Binds 1 zinc ion per subunit.</text>
</comment>
<keyword evidence="5 11" id="KW-0479">Metal-binding</keyword>
<feature type="binding site" evidence="11">
    <location>
        <position position="136"/>
    </location>
    <ligand>
        <name>Zn(2+)</name>
        <dbReference type="ChEBI" id="CHEBI:29105"/>
    </ligand>
</feature>
<protein>
    <submittedName>
        <fullName evidence="13">Transcriptional repressor</fullName>
    </submittedName>
</protein>
<dbReference type="PANTHER" id="PTHR33202">
    <property type="entry name" value="ZINC UPTAKE REGULATION PROTEIN"/>
    <property type="match status" value="1"/>
</dbReference>
<dbReference type="Proteomes" id="UP000739069">
    <property type="component" value="Unassembled WGS sequence"/>
</dbReference>
<reference evidence="13" key="1">
    <citation type="submission" date="2021-02" db="EMBL/GenBank/DDBJ databases">
        <title>Infant gut strain persistence is associated with maternal origin, phylogeny, and functional potential including surface adhesion and iron acquisition.</title>
        <authorList>
            <person name="Lou Y.C."/>
        </authorList>
    </citation>
    <scope>NUCLEOTIDE SEQUENCE</scope>
    <source>
        <strain evidence="13">L1_008_092G1_dasL1_008_092G1_concoct_16</strain>
    </source>
</reference>
<dbReference type="GO" id="GO:0005737">
    <property type="term" value="C:cytoplasm"/>
    <property type="evidence" value="ECO:0007669"/>
    <property type="project" value="UniProtKB-SubCell"/>
</dbReference>
<dbReference type="GO" id="GO:0045892">
    <property type="term" value="P:negative regulation of DNA-templated transcription"/>
    <property type="evidence" value="ECO:0007669"/>
    <property type="project" value="TreeGrafter"/>
</dbReference>
<comment type="caution">
    <text evidence="13">The sequence shown here is derived from an EMBL/GenBank/DDBJ whole genome shotgun (WGS) entry which is preliminary data.</text>
</comment>
<dbReference type="GO" id="GO:0003700">
    <property type="term" value="F:DNA-binding transcription factor activity"/>
    <property type="evidence" value="ECO:0007669"/>
    <property type="project" value="InterPro"/>
</dbReference>
<dbReference type="Gene3D" id="3.30.1490.190">
    <property type="match status" value="1"/>
</dbReference>
<evidence type="ECO:0000256" key="6">
    <source>
        <dbReference type="ARBA" id="ARBA00022833"/>
    </source>
</evidence>
<evidence type="ECO:0000313" key="14">
    <source>
        <dbReference type="Proteomes" id="UP000739069"/>
    </source>
</evidence>
<keyword evidence="7" id="KW-0408">Iron</keyword>
<dbReference type="InterPro" id="IPR002481">
    <property type="entry name" value="FUR"/>
</dbReference>
<name>A0A943TBL3_9MICC</name>
<dbReference type="RefSeq" id="WP_303946707.1">
    <property type="nucleotide sequence ID" value="NZ_JAGZXI010000001.1"/>
</dbReference>
<sequence>MTDVHNTTDVKTTSIPEQQTAGPGCAHLTGLPVPSPMSDEQLEEAWTTGLRARGRRVTKQRLAVLHAVQDHPHSTAETIVQAVRERIPAITVQSVYVILADLTDIDLLRKFEPPGTPALYETRTGDNHHHAFCVRCGKVEDVDCAVGSAPCLTPSDFHGMALFSADVLYQGVCTDCQTEEEAKLARAQREAAAHLLGS</sequence>
<dbReference type="InterPro" id="IPR036388">
    <property type="entry name" value="WH-like_DNA-bd_sf"/>
</dbReference>
<evidence type="ECO:0000256" key="2">
    <source>
        <dbReference type="ARBA" id="ARBA00007957"/>
    </source>
</evidence>
<dbReference type="GO" id="GO:0000976">
    <property type="term" value="F:transcription cis-regulatory region binding"/>
    <property type="evidence" value="ECO:0007669"/>
    <property type="project" value="TreeGrafter"/>
</dbReference>
<evidence type="ECO:0000256" key="12">
    <source>
        <dbReference type="SAM" id="MobiDB-lite"/>
    </source>
</evidence>